<evidence type="ECO:0000313" key="6">
    <source>
        <dbReference type="Proteomes" id="UP001521137"/>
    </source>
</evidence>
<dbReference type="PANTHER" id="PTHR33619:SF3">
    <property type="entry name" value="POLYSACCHARIDE EXPORT PROTEIN GFCE-RELATED"/>
    <property type="match status" value="1"/>
</dbReference>
<feature type="signal peptide" evidence="2">
    <location>
        <begin position="1"/>
        <end position="37"/>
    </location>
</feature>
<reference evidence="5 6" key="1">
    <citation type="submission" date="2022-01" db="EMBL/GenBank/DDBJ databases">
        <title>Paraglaciecola sp. G1-23.</title>
        <authorList>
            <person name="Jin M.S."/>
            <person name="Han D.M."/>
            <person name="Kim H.M."/>
            <person name="Jeon C.O."/>
        </authorList>
    </citation>
    <scope>NUCLEOTIDE SEQUENCE [LARGE SCALE GENOMIC DNA]</scope>
    <source>
        <strain evidence="5 6">G1-23</strain>
    </source>
</reference>
<dbReference type="InterPro" id="IPR003715">
    <property type="entry name" value="Poly_export_N"/>
</dbReference>
<evidence type="ECO:0000313" key="5">
    <source>
        <dbReference type="EMBL" id="MCF2949880.1"/>
    </source>
</evidence>
<dbReference type="InterPro" id="IPR019554">
    <property type="entry name" value="Soluble_ligand-bd"/>
</dbReference>
<dbReference type="Pfam" id="PF02563">
    <property type="entry name" value="Poly_export"/>
    <property type="match status" value="1"/>
</dbReference>
<evidence type="ECO:0000259" key="3">
    <source>
        <dbReference type="Pfam" id="PF02563"/>
    </source>
</evidence>
<dbReference type="Pfam" id="PF10531">
    <property type="entry name" value="SLBB"/>
    <property type="match status" value="1"/>
</dbReference>
<sequence>MNMLSPKLSQQYHINYPTCWVVLVCLLALFASSQTVAQDGTSGAENHYRLGADDEISVKVFNEPDLSLPKTRVSANGNISMPLIGQVQVKGLTIDEVELKITKLYLGDYLKKPDVSVSVVEYRQFYVNGEVDKPGGYSYREGMTIQRAISLAGGFTERAARNKIQLMRENDPNNISRVDLNSPVKPGDVITVEESFF</sequence>
<evidence type="ECO:0000259" key="4">
    <source>
        <dbReference type="Pfam" id="PF10531"/>
    </source>
</evidence>
<dbReference type="PANTHER" id="PTHR33619">
    <property type="entry name" value="POLYSACCHARIDE EXPORT PROTEIN GFCE-RELATED"/>
    <property type="match status" value="1"/>
</dbReference>
<keyword evidence="1 2" id="KW-0732">Signal</keyword>
<evidence type="ECO:0000256" key="2">
    <source>
        <dbReference type="SAM" id="SignalP"/>
    </source>
</evidence>
<accession>A0ABS9DAB2</accession>
<feature type="domain" description="Soluble ligand binding" evidence="4">
    <location>
        <begin position="125"/>
        <end position="170"/>
    </location>
</feature>
<feature type="chain" id="PRO_5047292499" evidence="2">
    <location>
        <begin position="38"/>
        <end position="197"/>
    </location>
</feature>
<comment type="caution">
    <text evidence="5">The sequence shown here is derived from an EMBL/GenBank/DDBJ whole genome shotgun (WGS) entry which is preliminary data.</text>
</comment>
<dbReference type="Gene3D" id="3.30.1950.10">
    <property type="entry name" value="wza like domain"/>
    <property type="match status" value="1"/>
</dbReference>
<protein>
    <submittedName>
        <fullName evidence="5">Polysaccharide export protein</fullName>
    </submittedName>
</protein>
<feature type="domain" description="Polysaccharide export protein N-terminal" evidence="3">
    <location>
        <begin position="44"/>
        <end position="119"/>
    </location>
</feature>
<organism evidence="5 6">
    <name type="scientific">Paraglaciecola algarum</name>
    <dbReference type="NCBI Taxonomy" id="3050085"/>
    <lineage>
        <taxon>Bacteria</taxon>
        <taxon>Pseudomonadati</taxon>
        <taxon>Pseudomonadota</taxon>
        <taxon>Gammaproteobacteria</taxon>
        <taxon>Alteromonadales</taxon>
        <taxon>Alteromonadaceae</taxon>
        <taxon>Paraglaciecola</taxon>
    </lineage>
</organism>
<dbReference type="RefSeq" id="WP_235313984.1">
    <property type="nucleotide sequence ID" value="NZ_JAKGAS010000012.1"/>
</dbReference>
<dbReference type="InterPro" id="IPR049712">
    <property type="entry name" value="Poly_export"/>
</dbReference>
<evidence type="ECO:0000256" key="1">
    <source>
        <dbReference type="ARBA" id="ARBA00022729"/>
    </source>
</evidence>
<proteinExistence type="predicted"/>
<name>A0ABS9DAB2_9ALTE</name>
<dbReference type="Proteomes" id="UP001521137">
    <property type="component" value="Unassembled WGS sequence"/>
</dbReference>
<keyword evidence="6" id="KW-1185">Reference proteome</keyword>
<gene>
    <name evidence="5" type="ORF">L0668_17305</name>
</gene>
<dbReference type="Gene3D" id="3.10.560.10">
    <property type="entry name" value="Outer membrane lipoprotein wza domain like"/>
    <property type="match status" value="1"/>
</dbReference>
<dbReference type="EMBL" id="JAKGAS010000012">
    <property type="protein sequence ID" value="MCF2949880.1"/>
    <property type="molecule type" value="Genomic_DNA"/>
</dbReference>